<dbReference type="InterPro" id="IPR050771">
    <property type="entry name" value="Alpha-ketoacid_DH_E1_comp"/>
</dbReference>
<keyword evidence="7" id="KW-1185">Reference proteome</keyword>
<evidence type="ECO:0000259" key="5">
    <source>
        <dbReference type="Pfam" id="PF00676"/>
    </source>
</evidence>
<comment type="cofactor">
    <cofactor evidence="1 4">
        <name>thiamine diphosphate</name>
        <dbReference type="ChEBI" id="CHEBI:58937"/>
    </cofactor>
</comment>
<dbReference type="NCBIfam" id="TIGR03181">
    <property type="entry name" value="PDH_E1_alph_x"/>
    <property type="match status" value="1"/>
</dbReference>
<dbReference type="SUPFAM" id="SSF52518">
    <property type="entry name" value="Thiamin diphosphate-binding fold (THDP-binding)"/>
    <property type="match status" value="1"/>
</dbReference>
<sequence length="367" mass="39864">MFDVLDQTPGKLGFIDAHGKLVNELPDGVSIDWLQQSYQHMVRIRQLDKKAVALQRTGQMHTYPSCLGQEAIGTGIGMAMQDADVLVPYYRDQATQVLRGVSMQQILQVWGGDERGNLFEGAAVKDFPNCVPIGTQMSHAAGIAAAMKSRGVKQAVVANCGDGATSRGDVYEALNLVGVWQLPMVAVINNNQWAISVPRGLQTATATLAEKALAVGIDSIQIDGNDVVAVFQAVRNALTRARSGKGGTLIEAVSYRLSDHTTADDATRYREASEVSQAWEYDPVKRLQTYLHELGQWTPAQEQSLLAEVKQSIDKAVADYLNTAPQAADDFMAYVFAAMPQPLQAQRERLLARLERDNAAGGNCDDS</sequence>
<dbReference type="PANTHER" id="PTHR43380:SF1">
    <property type="entry name" value="2-OXOISOVALERATE DEHYDROGENASE SUBUNIT ALPHA, MITOCHONDRIAL"/>
    <property type="match status" value="1"/>
</dbReference>
<dbReference type="Gene3D" id="3.40.50.970">
    <property type="match status" value="1"/>
</dbReference>
<dbReference type="CDD" id="cd02000">
    <property type="entry name" value="TPP_E1_PDC_ADC_BCADC"/>
    <property type="match status" value="1"/>
</dbReference>
<name>A0A1E8CI26_9GAMM</name>
<comment type="catalytic activity">
    <reaction evidence="4">
        <text>N(6)-[(R)-lipoyl]-L-lysyl-[protein] + pyruvate + H(+) = N(6)-[(R)-S(8)-acetyldihydrolipoyl]-L-lysyl-[protein] + CO2</text>
        <dbReference type="Rhea" id="RHEA:19189"/>
        <dbReference type="Rhea" id="RHEA-COMP:10474"/>
        <dbReference type="Rhea" id="RHEA-COMP:10478"/>
        <dbReference type="ChEBI" id="CHEBI:15361"/>
        <dbReference type="ChEBI" id="CHEBI:15378"/>
        <dbReference type="ChEBI" id="CHEBI:16526"/>
        <dbReference type="ChEBI" id="CHEBI:83099"/>
        <dbReference type="ChEBI" id="CHEBI:83111"/>
        <dbReference type="EC" id="1.2.4.1"/>
    </reaction>
</comment>
<protein>
    <recommendedName>
        <fullName evidence="4">Pyruvate dehydrogenase E1 component subunit alpha</fullName>
        <ecNumber evidence="4">1.2.4.1</ecNumber>
    </recommendedName>
</protein>
<dbReference type="GO" id="GO:0004739">
    <property type="term" value="F:pyruvate dehydrogenase (acetyl-transferring) activity"/>
    <property type="evidence" value="ECO:0007669"/>
    <property type="project" value="UniProtKB-UniRule"/>
</dbReference>
<comment type="caution">
    <text evidence="6">The sequence shown here is derived from an EMBL/GenBank/DDBJ whole genome shotgun (WGS) entry which is preliminary data.</text>
</comment>
<dbReference type="EMBL" id="MASR01000001">
    <property type="protein sequence ID" value="OFE12106.1"/>
    <property type="molecule type" value="Genomic_DNA"/>
</dbReference>
<keyword evidence="3 4" id="KW-0786">Thiamine pyrophosphate</keyword>
<evidence type="ECO:0000313" key="7">
    <source>
        <dbReference type="Proteomes" id="UP000175669"/>
    </source>
</evidence>
<gene>
    <name evidence="6" type="ORF">PHACT_02310</name>
</gene>
<evidence type="ECO:0000256" key="1">
    <source>
        <dbReference type="ARBA" id="ARBA00001964"/>
    </source>
</evidence>
<dbReference type="GO" id="GO:0009083">
    <property type="term" value="P:branched-chain amino acid catabolic process"/>
    <property type="evidence" value="ECO:0007669"/>
    <property type="project" value="TreeGrafter"/>
</dbReference>
<evidence type="ECO:0000256" key="4">
    <source>
        <dbReference type="RuleBase" id="RU366007"/>
    </source>
</evidence>
<dbReference type="InterPro" id="IPR017596">
    <property type="entry name" value="PdhA/BkdA"/>
</dbReference>
<dbReference type="OrthoDB" id="9766715at2"/>
<comment type="function">
    <text evidence="4">The pyruvate dehydrogenase complex catalyzes the overall conversion of pyruvate to acetyl-CoA and CO(2). It contains multiple copies of three enzymatic components: pyruvate dehydrogenase (E1), dihydrolipoamide acetyltransferase (E2) and lipoamide dehydrogenase (E3).</text>
</comment>
<accession>A0A1E8CI26</accession>
<dbReference type="Proteomes" id="UP000175669">
    <property type="component" value="Unassembled WGS sequence"/>
</dbReference>
<evidence type="ECO:0000256" key="2">
    <source>
        <dbReference type="ARBA" id="ARBA00023002"/>
    </source>
</evidence>
<dbReference type="EC" id="1.2.4.1" evidence="4"/>
<proteinExistence type="predicted"/>
<evidence type="ECO:0000256" key="3">
    <source>
        <dbReference type="ARBA" id="ARBA00023052"/>
    </source>
</evidence>
<evidence type="ECO:0000313" key="6">
    <source>
        <dbReference type="EMBL" id="OFE12106.1"/>
    </source>
</evidence>
<feature type="domain" description="Dehydrogenase E1 component" evidence="5">
    <location>
        <begin position="39"/>
        <end position="319"/>
    </location>
</feature>
<dbReference type="Pfam" id="PF00676">
    <property type="entry name" value="E1_dh"/>
    <property type="match status" value="1"/>
</dbReference>
<keyword evidence="2 4" id="KW-0560">Oxidoreductase</keyword>
<dbReference type="RefSeq" id="WP_070115730.1">
    <property type="nucleotide sequence ID" value="NZ_MASR01000001.1"/>
</dbReference>
<dbReference type="PANTHER" id="PTHR43380">
    <property type="entry name" value="2-OXOISOVALERATE DEHYDROGENASE SUBUNIT ALPHA, MITOCHONDRIAL"/>
    <property type="match status" value="1"/>
</dbReference>
<keyword evidence="4 6" id="KW-0670">Pyruvate</keyword>
<reference evidence="7" key="1">
    <citation type="submission" date="2016-07" db="EMBL/GenBank/DDBJ databases">
        <authorList>
            <person name="Florea S."/>
            <person name="Webb J.S."/>
            <person name="Jaromczyk J."/>
            <person name="Schardl C.L."/>
        </authorList>
    </citation>
    <scope>NUCLEOTIDE SEQUENCE [LARGE SCALE GENOMIC DNA]</scope>
    <source>
        <strain evidence="7">KCTC 42131</strain>
    </source>
</reference>
<organism evidence="6 7">
    <name type="scientific">Pseudohongiella acticola</name>
    <dbReference type="NCBI Taxonomy" id="1524254"/>
    <lineage>
        <taxon>Bacteria</taxon>
        <taxon>Pseudomonadati</taxon>
        <taxon>Pseudomonadota</taxon>
        <taxon>Gammaproteobacteria</taxon>
        <taxon>Pseudomonadales</taxon>
        <taxon>Pseudohongiellaceae</taxon>
        <taxon>Pseudohongiella</taxon>
    </lineage>
</organism>
<comment type="subunit">
    <text evidence="4">Heterodimer of an alpha and a beta chain.</text>
</comment>
<dbReference type="InterPro" id="IPR029061">
    <property type="entry name" value="THDP-binding"/>
</dbReference>
<dbReference type="AlphaFoldDB" id="A0A1E8CI26"/>
<dbReference type="STRING" id="1524254.PHACT_02310"/>
<dbReference type="InterPro" id="IPR001017">
    <property type="entry name" value="DH_E1"/>
</dbReference>